<evidence type="ECO:0000256" key="1">
    <source>
        <dbReference type="ARBA" id="ARBA00001946"/>
    </source>
</evidence>
<protein>
    <recommendedName>
        <fullName evidence="2">diguanylate cyclase</fullName>
        <ecNumber evidence="2">2.7.7.65</ecNumber>
    </recommendedName>
</protein>
<dbReference type="SUPFAM" id="SSF55073">
    <property type="entry name" value="Nucleotide cyclase"/>
    <property type="match status" value="1"/>
</dbReference>
<organism evidence="3 4">
    <name type="scientific">Lysobacter enzymogenes</name>
    <dbReference type="NCBI Taxonomy" id="69"/>
    <lineage>
        <taxon>Bacteria</taxon>
        <taxon>Pseudomonadati</taxon>
        <taxon>Pseudomonadota</taxon>
        <taxon>Gammaproteobacteria</taxon>
        <taxon>Lysobacterales</taxon>
        <taxon>Lysobacteraceae</taxon>
        <taxon>Lysobacter</taxon>
    </lineage>
</organism>
<dbReference type="GO" id="GO:0052621">
    <property type="term" value="F:diguanylate cyclase activity"/>
    <property type="evidence" value="ECO:0007669"/>
    <property type="project" value="UniProtKB-EC"/>
</dbReference>
<name>A0A0S2DJU6_LYSEN</name>
<dbReference type="NCBIfam" id="TIGR00254">
    <property type="entry name" value="GGDEF"/>
    <property type="match status" value="1"/>
</dbReference>
<comment type="cofactor">
    <cofactor evidence="1">
        <name>Mg(2+)</name>
        <dbReference type="ChEBI" id="CHEBI:18420"/>
    </cofactor>
</comment>
<sequence>MKTGALSIALRVGAALAAAALTALLTVSGASWRLDDFLYDLHLSHWGYPPDGDVVVVAIDDRSLNELGQWPWPRDLHAQMFDRLGYAGVRGVALDLVLAEPDRNGDDRDRALAAAMRRLGRVALPVVTAPLRQNAPPVEVLPTPVIATAASTLGHTDIELDAEGTARGLYLKAGLGDARWPALGLALIGLDRQAPAQSAARGPLPGLRRPASERGSPYLWTRDHYVRIRYAGPPDTFSQVSYADVLGGQVPVELLRDRWVVIGVTATGLAPRYLTPMSDDVRMHGAEYQANVIEMLLHHRAIVPLAPLWQALLAATMLLAVVLAMLHPRLQRPGLVAGSAAVLALAGSVALLRLTDLWFPPAATLMMIGAAYLAWLIGHLRHWRREANLDTLTQLGNRRRFDHVLQRELASARRTRAPLSLALIDVDHFKAYNDAHGHRAGDKLLQKIAAVIASHARRPRDLPARFGGDEFAVILPDTHVEGAARVADAILADLRKLDARYGAREDQRVSLSVGLYTCVPGPHTHARTVFDGADAALYRAKENGRDRREVTRLGEV</sequence>
<dbReference type="CDD" id="cd01949">
    <property type="entry name" value="GGDEF"/>
    <property type="match status" value="1"/>
</dbReference>
<dbReference type="InterPro" id="IPR029787">
    <property type="entry name" value="Nucleotide_cyclase"/>
</dbReference>
<dbReference type="STRING" id="69.GLE_3458"/>
<dbReference type="EC" id="2.7.7.65" evidence="2"/>
<dbReference type="Proteomes" id="UP000061569">
    <property type="component" value="Chromosome"/>
</dbReference>
<dbReference type="PROSITE" id="PS50887">
    <property type="entry name" value="GGDEF"/>
    <property type="match status" value="1"/>
</dbReference>
<dbReference type="PANTHER" id="PTHR45138">
    <property type="entry name" value="REGULATORY COMPONENTS OF SENSORY TRANSDUCTION SYSTEM"/>
    <property type="match status" value="1"/>
</dbReference>
<dbReference type="Gene3D" id="3.30.70.270">
    <property type="match status" value="1"/>
</dbReference>
<dbReference type="GO" id="GO:1902201">
    <property type="term" value="P:negative regulation of bacterial-type flagellum-dependent cell motility"/>
    <property type="evidence" value="ECO:0007669"/>
    <property type="project" value="TreeGrafter"/>
</dbReference>
<gene>
    <name evidence="3" type="ORF">GLE_3458</name>
</gene>
<dbReference type="InterPro" id="IPR050469">
    <property type="entry name" value="Diguanylate_Cyclase"/>
</dbReference>
<evidence type="ECO:0000313" key="4">
    <source>
        <dbReference type="Proteomes" id="UP000061569"/>
    </source>
</evidence>
<evidence type="ECO:0000256" key="2">
    <source>
        <dbReference type="ARBA" id="ARBA00012528"/>
    </source>
</evidence>
<dbReference type="InterPro" id="IPR007890">
    <property type="entry name" value="CHASE2"/>
</dbReference>
<dbReference type="OrthoDB" id="9803824at2"/>
<accession>A0A0S2DJU6</accession>
<dbReference type="GO" id="GO:0005886">
    <property type="term" value="C:plasma membrane"/>
    <property type="evidence" value="ECO:0007669"/>
    <property type="project" value="TreeGrafter"/>
</dbReference>
<dbReference type="SMART" id="SM00267">
    <property type="entry name" value="GGDEF"/>
    <property type="match status" value="1"/>
</dbReference>
<dbReference type="KEGG" id="lez:GLE_3458"/>
<evidence type="ECO:0000313" key="3">
    <source>
        <dbReference type="EMBL" id="ALN58803.1"/>
    </source>
</evidence>
<proteinExistence type="predicted"/>
<reference evidence="3 4" key="1">
    <citation type="submission" date="2015-11" db="EMBL/GenBank/DDBJ databases">
        <title>Genome sequences of Lysobacter enzymogenes strain C3 and Lysobacter antibioticus ATCC 29479.</title>
        <authorList>
            <person name="Kobayashi D.Y."/>
        </authorList>
    </citation>
    <scope>NUCLEOTIDE SEQUENCE [LARGE SCALE GENOMIC DNA]</scope>
    <source>
        <strain evidence="3 4">C3</strain>
    </source>
</reference>
<dbReference type="FunFam" id="3.30.70.270:FF:000001">
    <property type="entry name" value="Diguanylate cyclase domain protein"/>
    <property type="match status" value="1"/>
</dbReference>
<dbReference type="GO" id="GO:0043709">
    <property type="term" value="P:cell adhesion involved in single-species biofilm formation"/>
    <property type="evidence" value="ECO:0007669"/>
    <property type="project" value="TreeGrafter"/>
</dbReference>
<dbReference type="PANTHER" id="PTHR45138:SF24">
    <property type="entry name" value="DIGUANYLATE CYCLASE DGCC-RELATED"/>
    <property type="match status" value="1"/>
</dbReference>
<dbReference type="InterPro" id="IPR000160">
    <property type="entry name" value="GGDEF_dom"/>
</dbReference>
<dbReference type="Pfam" id="PF05226">
    <property type="entry name" value="CHASE2"/>
    <property type="match status" value="1"/>
</dbReference>
<dbReference type="SMR" id="A0A0S2DJU6"/>
<dbReference type="EMBL" id="CP013140">
    <property type="protein sequence ID" value="ALN58803.1"/>
    <property type="molecule type" value="Genomic_DNA"/>
</dbReference>
<dbReference type="AlphaFoldDB" id="A0A0S2DJU6"/>
<dbReference type="Pfam" id="PF00990">
    <property type="entry name" value="GGDEF"/>
    <property type="match status" value="1"/>
</dbReference>
<dbReference type="SMART" id="SM01080">
    <property type="entry name" value="CHASE2"/>
    <property type="match status" value="1"/>
</dbReference>
<dbReference type="InterPro" id="IPR043128">
    <property type="entry name" value="Rev_trsase/Diguanyl_cyclase"/>
</dbReference>
<dbReference type="PATRIC" id="fig|69.6.peg.3406"/>